<dbReference type="PANTHER" id="PTHR11106:SF104">
    <property type="entry name" value="ADP-RIBOSE GLYCOHYDROLASE MACROD2"/>
    <property type="match status" value="1"/>
</dbReference>
<evidence type="ECO:0000313" key="4">
    <source>
        <dbReference type="Proteomes" id="UP000006813"/>
    </source>
</evidence>
<evidence type="ECO:0000259" key="2">
    <source>
        <dbReference type="PROSITE" id="PS51154"/>
    </source>
</evidence>
<feature type="non-terminal residue" evidence="3">
    <location>
        <position position="287"/>
    </location>
</feature>
<feature type="compositionally biased region" description="Acidic residues" evidence="1">
    <location>
        <begin position="104"/>
        <end position="121"/>
    </location>
</feature>
<dbReference type="PROSITE" id="PS51154">
    <property type="entry name" value="MACRO"/>
    <property type="match status" value="1"/>
</dbReference>
<feature type="compositionally biased region" description="Polar residues" evidence="1">
    <location>
        <begin position="201"/>
        <end position="218"/>
    </location>
</feature>
<dbReference type="STRING" id="10181.G5AMI0"/>
<gene>
    <name evidence="3" type="ORF">GW7_10762</name>
</gene>
<dbReference type="InterPro" id="IPR043472">
    <property type="entry name" value="Macro_dom-like"/>
</dbReference>
<feature type="compositionally biased region" description="Polar residues" evidence="1">
    <location>
        <begin position="270"/>
        <end position="287"/>
    </location>
</feature>
<dbReference type="InterPro" id="IPR002589">
    <property type="entry name" value="Macro_dom"/>
</dbReference>
<reference evidence="3 4" key="1">
    <citation type="journal article" date="2011" name="Nature">
        <title>Genome sequencing reveals insights into physiology and longevity of the naked mole rat.</title>
        <authorList>
            <person name="Kim E.B."/>
            <person name="Fang X."/>
            <person name="Fushan A.A."/>
            <person name="Huang Z."/>
            <person name="Lobanov A.V."/>
            <person name="Han L."/>
            <person name="Marino S.M."/>
            <person name="Sun X."/>
            <person name="Turanov A.A."/>
            <person name="Yang P."/>
            <person name="Yim S.H."/>
            <person name="Zhao X."/>
            <person name="Kasaikina M.V."/>
            <person name="Stoletzki N."/>
            <person name="Peng C."/>
            <person name="Polak P."/>
            <person name="Xiong Z."/>
            <person name="Kiezun A."/>
            <person name="Zhu Y."/>
            <person name="Chen Y."/>
            <person name="Kryukov G.V."/>
            <person name="Zhang Q."/>
            <person name="Peshkin L."/>
            <person name="Yang L."/>
            <person name="Bronson R.T."/>
            <person name="Buffenstein R."/>
            <person name="Wang B."/>
            <person name="Han C."/>
            <person name="Li Q."/>
            <person name="Chen L."/>
            <person name="Zhao W."/>
            <person name="Sunyaev S.R."/>
            <person name="Park T.J."/>
            <person name="Zhang G."/>
            <person name="Wang J."/>
            <person name="Gladyshev V.N."/>
        </authorList>
    </citation>
    <scope>NUCLEOTIDE SEQUENCE [LARGE SCALE GENOMIC DNA]</scope>
</reference>
<dbReference type="EMBL" id="JH165999">
    <property type="protein sequence ID" value="EHA98240.1"/>
    <property type="molecule type" value="Genomic_DNA"/>
</dbReference>
<dbReference type="GO" id="GO:0006974">
    <property type="term" value="P:DNA damage response"/>
    <property type="evidence" value="ECO:0007669"/>
    <property type="project" value="TreeGrafter"/>
</dbReference>
<proteinExistence type="predicted"/>
<feature type="non-terminal residue" evidence="3">
    <location>
        <position position="1"/>
    </location>
</feature>
<dbReference type="PANTHER" id="PTHR11106">
    <property type="entry name" value="GANGLIOSIDE INDUCED DIFFERENTIATION ASSOCIATED PROTEIN 2-RELATED"/>
    <property type="match status" value="1"/>
</dbReference>
<dbReference type="GO" id="GO:0042278">
    <property type="term" value="P:purine nucleoside metabolic process"/>
    <property type="evidence" value="ECO:0007669"/>
    <property type="project" value="TreeGrafter"/>
</dbReference>
<dbReference type="AlphaFoldDB" id="G5AMI0"/>
<dbReference type="Gene3D" id="3.40.220.10">
    <property type="entry name" value="Leucine Aminopeptidase, subunit E, domain 1"/>
    <property type="match status" value="1"/>
</dbReference>
<dbReference type="GO" id="GO:0140291">
    <property type="term" value="P:peptidyl-glutamate ADP-deribosylation"/>
    <property type="evidence" value="ECO:0007669"/>
    <property type="project" value="TreeGrafter"/>
</dbReference>
<feature type="compositionally biased region" description="Polar residues" evidence="1">
    <location>
        <begin position="133"/>
        <end position="148"/>
    </location>
</feature>
<dbReference type="Proteomes" id="UP000006813">
    <property type="component" value="Unassembled WGS sequence"/>
</dbReference>
<feature type="compositionally biased region" description="Basic and acidic residues" evidence="1">
    <location>
        <begin position="156"/>
        <end position="200"/>
    </location>
</feature>
<dbReference type="GO" id="GO:0140293">
    <property type="term" value="F:ADP-ribosylglutamate hydrolase activity"/>
    <property type="evidence" value="ECO:0007669"/>
    <property type="project" value="TreeGrafter"/>
</dbReference>
<organism evidence="3 4">
    <name type="scientific">Heterocephalus glaber</name>
    <name type="common">Naked mole rat</name>
    <dbReference type="NCBI Taxonomy" id="10181"/>
    <lineage>
        <taxon>Eukaryota</taxon>
        <taxon>Metazoa</taxon>
        <taxon>Chordata</taxon>
        <taxon>Craniata</taxon>
        <taxon>Vertebrata</taxon>
        <taxon>Euteleostomi</taxon>
        <taxon>Mammalia</taxon>
        <taxon>Eutheria</taxon>
        <taxon>Euarchontoglires</taxon>
        <taxon>Glires</taxon>
        <taxon>Rodentia</taxon>
        <taxon>Hystricomorpha</taxon>
        <taxon>Bathyergidae</taxon>
        <taxon>Heterocephalus</taxon>
    </lineage>
</organism>
<protein>
    <submittedName>
        <fullName evidence="3">MACRO domain-containing protein 2</fullName>
    </submittedName>
</protein>
<dbReference type="InParanoid" id="G5AMI0"/>
<dbReference type="eggNOG" id="KOG2633">
    <property type="taxonomic scope" value="Eukaryota"/>
</dbReference>
<accession>G5AMI0</accession>
<sequence>VIHTVGPIARGHINGSHKEDLANCYKSSLKLVKENNLRSVAFPCISTGIYGFPNEPAAVIALGTIKEWLAKNHQEVERIIFCVFLEVDFKIYKKKMSEFFPMDDNNEEEDADMKEESDENGPEEKQSAEEIEGQSQEADGVNTATVPSPGTEETVEVCKDKESEKDDNIIKDITDHSVVDQDRPNGEENDSTKNEIKIKTESQSSYMETEEPSSNQEDATIVEQPEVIPLTDDQDEKEGANAQGEDTPTASVKSQSSSDTEPATGPDVEMNSQVDSVNDPTESQQED</sequence>
<feature type="compositionally biased region" description="Polar residues" evidence="1">
    <location>
        <begin position="244"/>
        <end position="261"/>
    </location>
</feature>
<dbReference type="Pfam" id="PF01661">
    <property type="entry name" value="Macro"/>
    <property type="match status" value="1"/>
</dbReference>
<dbReference type="GO" id="GO:0005654">
    <property type="term" value="C:nucleoplasm"/>
    <property type="evidence" value="ECO:0007669"/>
    <property type="project" value="TreeGrafter"/>
</dbReference>
<feature type="region of interest" description="Disordered" evidence="1">
    <location>
        <begin position="102"/>
        <end position="287"/>
    </location>
</feature>
<evidence type="ECO:0000256" key="1">
    <source>
        <dbReference type="SAM" id="MobiDB-lite"/>
    </source>
</evidence>
<evidence type="ECO:0000313" key="3">
    <source>
        <dbReference type="EMBL" id="EHA98240.1"/>
    </source>
</evidence>
<dbReference type="SUPFAM" id="SSF52949">
    <property type="entry name" value="Macro domain-like"/>
    <property type="match status" value="1"/>
</dbReference>
<dbReference type="FunCoup" id="G5AMI0">
    <property type="interactions" value="1527"/>
</dbReference>
<feature type="domain" description="Macro" evidence="2">
    <location>
        <begin position="1"/>
        <end position="100"/>
    </location>
</feature>
<name>G5AMI0_HETGA</name>